<proteinExistence type="predicted"/>
<protein>
    <submittedName>
        <fullName evidence="3">F-box/FBD/LRR-repeat protein At3g14710-like</fullName>
    </submittedName>
</protein>
<reference evidence="2" key="1">
    <citation type="journal article" date="2025" name="Foods">
        <title>Unveiling the Microbial Signatures of Arabica Coffee Cherries: Insights into Ripeness Specific Diversity, Functional Traits, and Implications for Quality and Safety.</title>
        <authorList>
            <consortium name="RefSeq"/>
            <person name="Tenea G.N."/>
            <person name="Cifuentes V."/>
            <person name="Reyes P."/>
            <person name="Cevallos-Vallejos M."/>
        </authorList>
    </citation>
    <scope>NUCLEOTIDE SEQUENCE [LARGE SCALE GENOMIC DNA]</scope>
</reference>
<keyword evidence="2" id="KW-1185">Reference proteome</keyword>
<dbReference type="Gene3D" id="1.20.1280.50">
    <property type="match status" value="1"/>
</dbReference>
<organism evidence="2 3">
    <name type="scientific">Coffea arabica</name>
    <name type="common">Arabian coffee</name>
    <dbReference type="NCBI Taxonomy" id="13443"/>
    <lineage>
        <taxon>Eukaryota</taxon>
        <taxon>Viridiplantae</taxon>
        <taxon>Streptophyta</taxon>
        <taxon>Embryophyta</taxon>
        <taxon>Tracheophyta</taxon>
        <taxon>Spermatophyta</taxon>
        <taxon>Magnoliopsida</taxon>
        <taxon>eudicotyledons</taxon>
        <taxon>Gunneridae</taxon>
        <taxon>Pentapetalae</taxon>
        <taxon>asterids</taxon>
        <taxon>lamiids</taxon>
        <taxon>Gentianales</taxon>
        <taxon>Rubiaceae</taxon>
        <taxon>Ixoroideae</taxon>
        <taxon>Gardenieae complex</taxon>
        <taxon>Bertiereae - Coffeeae clade</taxon>
        <taxon>Coffeeae</taxon>
        <taxon>Coffea</taxon>
    </lineage>
</organism>
<dbReference type="InterPro" id="IPR050232">
    <property type="entry name" value="FBL13/AtMIF1-like"/>
</dbReference>
<dbReference type="PROSITE" id="PS50181">
    <property type="entry name" value="FBOX"/>
    <property type="match status" value="1"/>
</dbReference>
<dbReference type="SUPFAM" id="SSF81383">
    <property type="entry name" value="F-box domain"/>
    <property type="match status" value="1"/>
</dbReference>
<dbReference type="InterPro" id="IPR001810">
    <property type="entry name" value="F-box_dom"/>
</dbReference>
<evidence type="ECO:0000259" key="1">
    <source>
        <dbReference type="PROSITE" id="PS50181"/>
    </source>
</evidence>
<dbReference type="CDD" id="cd22160">
    <property type="entry name" value="F-box_AtFBL13-like"/>
    <property type="match status" value="1"/>
</dbReference>
<evidence type="ECO:0000313" key="2">
    <source>
        <dbReference type="Proteomes" id="UP001652660"/>
    </source>
</evidence>
<dbReference type="InterPro" id="IPR053781">
    <property type="entry name" value="F-box_AtFBL13-like"/>
</dbReference>
<dbReference type="SMART" id="SM00256">
    <property type="entry name" value="FBOX"/>
    <property type="match status" value="1"/>
</dbReference>
<evidence type="ECO:0000313" key="3">
    <source>
        <dbReference type="RefSeq" id="XP_027062928.1"/>
    </source>
</evidence>
<dbReference type="OrthoDB" id="612216at2759"/>
<gene>
    <name evidence="3" type="primary">LOC113689343</name>
</gene>
<dbReference type="RefSeq" id="XP_027062928.1">
    <property type="nucleotide sequence ID" value="XM_027207127.1"/>
</dbReference>
<dbReference type="Pfam" id="PF00646">
    <property type="entry name" value="F-box"/>
    <property type="match status" value="1"/>
</dbReference>
<dbReference type="Proteomes" id="UP001652660">
    <property type="component" value="Chromosome 5c"/>
</dbReference>
<dbReference type="InterPro" id="IPR036047">
    <property type="entry name" value="F-box-like_dom_sf"/>
</dbReference>
<dbReference type="AlphaFoldDB" id="A0A6P6S9S0"/>
<dbReference type="GeneID" id="113689343"/>
<dbReference type="PANTHER" id="PTHR31900:SF30">
    <property type="entry name" value="SUPERFAMILY PROTEIN, PUTATIVE-RELATED"/>
    <property type="match status" value="1"/>
</dbReference>
<feature type="domain" description="F-box" evidence="1">
    <location>
        <begin position="16"/>
        <end position="64"/>
    </location>
</feature>
<accession>A0A6P6S9S0</accession>
<sequence>MDKKRSRSKELLDSKKDRISELPESVMSHILSRLPTEDAVRTSVLSRKWEYKWTSIYNLTFDDRKRFCYSHRWRMWKAQKQLKKTDFMNFVDRVLALSKNSSIKECHLLCLDVYDPFRIKTWITAALSSNVQRLLISYVADLVFPRWFFTSDSLMKLELKHCKIKIPMNISYSSLRILDIHDVKFQNDESLQSSHLVFTFPVLEEFLSSGCKWWNMKFLEIEAPRLARFEMTDCIFEHANDGSNDCKIEVCGGNLAKFKCSVDKFASFYFSSQSKLVDASLHYSEPYTIDDLKLRMETSFRACMILRQLSAFIRSLELSTDLVQVLSHSDPSYPLPFFYKLTHLKVYSARMAIECDAALIDFLKMAPALESLLFTGQYSSKAAGNNDGIELMPGNFLCCLKVVKLEYSAYFTRPTESRLAKFLLRNAVELKEFLIYQQQRRHEADQVKNQLLKCSRGSNHVFILCI</sequence>
<dbReference type="SUPFAM" id="SSF52058">
    <property type="entry name" value="L domain-like"/>
    <property type="match status" value="1"/>
</dbReference>
<name>A0A6P6S9S0_COFAR</name>
<reference evidence="3" key="2">
    <citation type="submission" date="2025-08" db="UniProtKB">
        <authorList>
            <consortium name="RefSeq"/>
        </authorList>
    </citation>
    <scope>IDENTIFICATION</scope>
    <source>
        <tissue evidence="3">Leaves</tissue>
    </source>
</reference>
<dbReference type="PANTHER" id="PTHR31900">
    <property type="entry name" value="F-BOX/RNI SUPERFAMILY PROTEIN-RELATED"/>
    <property type="match status" value="1"/>
</dbReference>